<dbReference type="GO" id="GO:0003743">
    <property type="term" value="F:translation initiation factor activity"/>
    <property type="evidence" value="ECO:0007669"/>
    <property type="project" value="UniProtKB-KW"/>
</dbReference>
<comment type="function">
    <text evidence="11">Appears to play a role in the switch from cap-dependent to IRES-mediated translation during mitosis, apoptosis and viral infection. Cleaved by some caspases and viral proteases.</text>
</comment>
<sequence length="1058" mass="119696">MRISPKRTYGTPRAAVKVYFCLAARRNVLDHDAILLSRNSWLARFSQGYHDLASLSSGCGRDRKIPNPIFARASCSLSWGPTHKQQRTALEDRGVLLVSQEEGTILAPSPQSGAGSLLQLLRRDAQTPENKNDLIFRKVRGILNKLTPEKFQKLSDDLLQTELNSIVILRGVILLIFEKALDEPKYSSMYAQLCKRLTEEAPNFESPPNPCTFRLLLLNKCRTEFENRSKATEAFEHRNGPLAPEEEERRQLAKRKMLGNIKFIGELGKLEILAEGILHRCIQQLLDKKKKASLKDMGEDLECLSQIMRTCGRILDSERGKKLMDQYFERMSVLEDNEELPLRIRFMLRDVIELRRDNWVPRKATSTEGPMPIHQLREEEPRGGRGGYHSHMGGGGGHGRIPVSMQSNELPFMASLKMRSGLEDMLGSLPMGNPSLSATIPSQHDKFGFGGNGYQQGFRQNRQQQGFYSGGGNRQNFNQNHIKQNHNTNNSQQNFNNSGGKDVPPRFKKLAHQVGQANLEEEVSLRPAANTMVFKQANAKPASMLNQGRQTGLLSDSLKSSQMKPMPPLLQKEPSILIKQASFDKNKGGKKDKGPNKEEVLKKVETLMEDYLSSGNLQEALSSYREQKIPDKFVRFVLLSMMNQALDKTDNDRDLVSALILELKKGSLVTSTQFLDSYRELVGQMAEKEQEIPRIYSYVAGFAGNAVSTELASLADISEVTENGAHYPLFMLILQQFHKTQGKVNLTQLFNDSKVNLLNQLPEVDRTKDRLSEILEDRGLTFLFPLLRIQSELWKQLQADPNPNQFYKWIKENLDPAHHTNPGFINALMTVLVKYITQETTLVEGYDQTTVPDKALQEKEKTLLEKFKLVLQAFLHEKTDLQVTAVYSLQVYCYTLHFPKGMLLRWFVNLYDLEIVEEEAFLKWKEDISDDYPGKGKALFQLGVVSRGKYTISHRLVSSVEGNIPYLTAWCRQSREIYHISQLGVVTVELPFSERLVSTSKSGARLPTFHIRSVVCGGSTASRRLRQGTSTERPGIDPRVLRTGPAVLLFLPTPTSPF</sequence>
<dbReference type="GO" id="GO:0016281">
    <property type="term" value="C:eukaryotic translation initiation factor 4F complex"/>
    <property type="evidence" value="ECO:0007669"/>
    <property type="project" value="TreeGrafter"/>
</dbReference>
<gene>
    <name evidence="17" type="ORF">TPSB3V08_LOCUS2509</name>
</gene>
<evidence type="ECO:0000313" key="17">
    <source>
        <dbReference type="EMBL" id="CAD7400180.1"/>
    </source>
</evidence>
<keyword evidence="10" id="KW-0007">Acetylation</keyword>
<evidence type="ECO:0000256" key="10">
    <source>
        <dbReference type="ARBA" id="ARBA00022990"/>
    </source>
</evidence>
<dbReference type="FunFam" id="1.25.40.180:FF:000007">
    <property type="entry name" value="Eukaryotic translation initiation factor 4 gamma 2"/>
    <property type="match status" value="1"/>
</dbReference>
<dbReference type="GO" id="GO:0006417">
    <property type="term" value="P:regulation of translation"/>
    <property type="evidence" value="ECO:0007669"/>
    <property type="project" value="UniProtKB-KW"/>
</dbReference>
<reference evidence="17" key="1">
    <citation type="submission" date="2020-11" db="EMBL/GenBank/DDBJ databases">
        <authorList>
            <person name="Tran Van P."/>
        </authorList>
    </citation>
    <scope>NUCLEOTIDE SEQUENCE</scope>
</reference>
<evidence type="ECO:0000259" key="16">
    <source>
        <dbReference type="PROSITE" id="PS51366"/>
    </source>
</evidence>
<keyword evidence="3" id="KW-0678">Repressor</keyword>
<evidence type="ECO:0000256" key="7">
    <source>
        <dbReference type="ARBA" id="ARBA00022843"/>
    </source>
</evidence>
<keyword evidence="2" id="KW-0488">Methylation</keyword>
<dbReference type="PROSITE" id="PS51363">
    <property type="entry name" value="W2"/>
    <property type="match status" value="1"/>
</dbReference>
<keyword evidence="8" id="KW-0810">Translation regulation</keyword>
<keyword evidence="7" id="KW-0832">Ubl conjugation</keyword>
<dbReference type="GO" id="GO:0003729">
    <property type="term" value="F:mRNA binding"/>
    <property type="evidence" value="ECO:0007669"/>
    <property type="project" value="TreeGrafter"/>
</dbReference>
<dbReference type="AlphaFoldDB" id="A0A7R9CQP0"/>
<keyword evidence="9" id="KW-0648">Protein biosynthesis</keyword>
<dbReference type="Pfam" id="PF02020">
    <property type="entry name" value="W2"/>
    <property type="match status" value="1"/>
</dbReference>
<dbReference type="PROSITE" id="PS51366">
    <property type="entry name" value="MI"/>
    <property type="match status" value="1"/>
</dbReference>
<evidence type="ECO:0000256" key="11">
    <source>
        <dbReference type="ARBA" id="ARBA00037759"/>
    </source>
</evidence>
<evidence type="ECO:0000256" key="4">
    <source>
        <dbReference type="ARBA" id="ARBA00022499"/>
    </source>
</evidence>
<dbReference type="SMART" id="SM00515">
    <property type="entry name" value="eIF5C"/>
    <property type="match status" value="1"/>
</dbReference>
<comment type="similarity">
    <text evidence="1">Belongs to the eukaryotic initiation factor 4G family.</text>
</comment>
<evidence type="ECO:0000256" key="8">
    <source>
        <dbReference type="ARBA" id="ARBA00022845"/>
    </source>
</evidence>
<evidence type="ECO:0000256" key="5">
    <source>
        <dbReference type="ARBA" id="ARBA00022540"/>
    </source>
</evidence>
<evidence type="ECO:0000256" key="9">
    <source>
        <dbReference type="ARBA" id="ARBA00022917"/>
    </source>
</evidence>
<dbReference type="PANTHER" id="PTHR23253">
    <property type="entry name" value="EUKARYOTIC TRANSLATION INITIATION FACTOR 4 GAMMA"/>
    <property type="match status" value="1"/>
</dbReference>
<evidence type="ECO:0000256" key="14">
    <source>
        <dbReference type="SAM" id="MobiDB-lite"/>
    </source>
</evidence>
<dbReference type="SMART" id="SM00543">
    <property type="entry name" value="MIF4G"/>
    <property type="match status" value="1"/>
</dbReference>
<feature type="compositionally biased region" description="Low complexity" evidence="14">
    <location>
        <begin position="485"/>
        <end position="497"/>
    </location>
</feature>
<dbReference type="PANTHER" id="PTHR23253:SF9">
    <property type="entry name" value="EUKARYOTIC TRANSLATION INITIATION FACTOR 4 GAMMA 2"/>
    <property type="match status" value="1"/>
</dbReference>
<keyword evidence="5" id="KW-0396">Initiation factor</keyword>
<dbReference type="SUPFAM" id="SSF48371">
    <property type="entry name" value="ARM repeat"/>
    <property type="match status" value="3"/>
</dbReference>
<organism evidence="17">
    <name type="scientific">Timema poppense</name>
    <name type="common">Walking stick</name>
    <dbReference type="NCBI Taxonomy" id="170557"/>
    <lineage>
        <taxon>Eukaryota</taxon>
        <taxon>Metazoa</taxon>
        <taxon>Ecdysozoa</taxon>
        <taxon>Arthropoda</taxon>
        <taxon>Hexapoda</taxon>
        <taxon>Insecta</taxon>
        <taxon>Pterygota</taxon>
        <taxon>Neoptera</taxon>
        <taxon>Polyneoptera</taxon>
        <taxon>Phasmatodea</taxon>
        <taxon>Timematodea</taxon>
        <taxon>Timematoidea</taxon>
        <taxon>Timematidae</taxon>
        <taxon>Timema</taxon>
    </lineage>
</organism>
<evidence type="ECO:0000256" key="13">
    <source>
        <dbReference type="ARBA" id="ARBA00046720"/>
    </source>
</evidence>
<evidence type="ECO:0000256" key="3">
    <source>
        <dbReference type="ARBA" id="ARBA00022491"/>
    </source>
</evidence>
<dbReference type="InterPro" id="IPR003890">
    <property type="entry name" value="MIF4G-like_typ-3"/>
</dbReference>
<keyword evidence="6" id="KW-0597">Phosphoprotein</keyword>
<feature type="domain" description="W2" evidence="15">
    <location>
        <begin position="768"/>
        <end position="964"/>
    </location>
</feature>
<feature type="domain" description="MI" evidence="16">
    <location>
        <begin position="599"/>
        <end position="722"/>
    </location>
</feature>
<protein>
    <recommendedName>
        <fullName evidence="12">Eukaryotic translation initiation factor 4 gamma 2</fullName>
    </recommendedName>
</protein>
<dbReference type="InterPro" id="IPR003307">
    <property type="entry name" value="W2_domain"/>
</dbReference>
<accession>A0A7R9CQP0</accession>
<keyword evidence="4" id="KW-1017">Isopeptide bond</keyword>
<dbReference type="InterPro" id="IPR016024">
    <property type="entry name" value="ARM-type_fold"/>
</dbReference>
<dbReference type="InterPro" id="IPR003891">
    <property type="entry name" value="Initiation_fac_eIF4g_MI"/>
</dbReference>
<dbReference type="FunFam" id="1.25.40.180:FF:000061">
    <property type="entry name" value="Eukaryotic translation initiation factor 4 gamma 2"/>
    <property type="match status" value="1"/>
</dbReference>
<evidence type="ECO:0000256" key="12">
    <source>
        <dbReference type="ARBA" id="ARBA00040449"/>
    </source>
</evidence>
<dbReference type="SMART" id="SM00544">
    <property type="entry name" value="MA3"/>
    <property type="match status" value="1"/>
</dbReference>
<name>A0A7R9CQP0_TIMPO</name>
<dbReference type="CDD" id="cd11559">
    <property type="entry name" value="W2_eIF4G1_like"/>
    <property type="match status" value="1"/>
</dbReference>
<evidence type="ECO:0000256" key="2">
    <source>
        <dbReference type="ARBA" id="ARBA00022481"/>
    </source>
</evidence>
<evidence type="ECO:0000259" key="15">
    <source>
        <dbReference type="PROSITE" id="PS51363"/>
    </source>
</evidence>
<dbReference type="Pfam" id="PF02854">
    <property type="entry name" value="MIF4G"/>
    <property type="match status" value="1"/>
</dbReference>
<comment type="subunit">
    <text evidence="13">Interacts with the serine/threonine protein kinases MKNK1 and MKNK2. Binds EIF4A and EIF3. Interacts with MIF4GD. Interacts with DAZAP2.</text>
</comment>
<evidence type="ECO:0000256" key="1">
    <source>
        <dbReference type="ARBA" id="ARBA00005775"/>
    </source>
</evidence>
<evidence type="ECO:0000256" key="6">
    <source>
        <dbReference type="ARBA" id="ARBA00022553"/>
    </source>
</evidence>
<dbReference type="Gene3D" id="1.25.40.180">
    <property type="match status" value="3"/>
</dbReference>
<dbReference type="EMBL" id="OD000998">
    <property type="protein sequence ID" value="CAD7400180.1"/>
    <property type="molecule type" value="Genomic_DNA"/>
</dbReference>
<proteinExistence type="inferred from homology"/>
<dbReference type="Pfam" id="PF02847">
    <property type="entry name" value="MA3"/>
    <property type="match status" value="1"/>
</dbReference>
<feature type="region of interest" description="Disordered" evidence="14">
    <location>
        <begin position="464"/>
        <end position="506"/>
    </location>
</feature>